<evidence type="ECO:0000256" key="1">
    <source>
        <dbReference type="SAM" id="MobiDB-lite"/>
    </source>
</evidence>
<name>A0A8S3YXF8_9EUPU</name>
<comment type="caution">
    <text evidence="2">The sequence shown here is derived from an EMBL/GenBank/DDBJ whole genome shotgun (WGS) entry which is preliminary data.</text>
</comment>
<keyword evidence="3" id="KW-1185">Reference proteome</keyword>
<evidence type="ECO:0000313" key="2">
    <source>
        <dbReference type="EMBL" id="CAG5120021.1"/>
    </source>
</evidence>
<dbReference type="AlphaFoldDB" id="A0A8S3YXF8"/>
<gene>
    <name evidence="2" type="ORF">CUNI_LOCUS5579</name>
</gene>
<evidence type="ECO:0008006" key="4">
    <source>
        <dbReference type="Google" id="ProtNLM"/>
    </source>
</evidence>
<proteinExistence type="predicted"/>
<dbReference type="EMBL" id="CAJHNH020000815">
    <property type="protein sequence ID" value="CAG5120021.1"/>
    <property type="molecule type" value="Genomic_DNA"/>
</dbReference>
<dbReference type="Proteomes" id="UP000678393">
    <property type="component" value="Unassembled WGS sequence"/>
</dbReference>
<sequence>MTIPRPKVAKQTSQSKCQKRKKSNEGRRRQKTSPLVNKQKKTVRLKNISTKAGSKWQPVPKTLGTTILSMLDDSISPFTDSGNKAVERILHKIRDSVQHTLEEVRVPKVTWTDSKSLKTSQKLLLAEKKRLEDLEVDLSLTLDEEVRQTKLLQIKRDRLKSSAASACDQPQVILQTAQEST</sequence>
<organism evidence="2 3">
    <name type="scientific">Candidula unifasciata</name>
    <dbReference type="NCBI Taxonomy" id="100452"/>
    <lineage>
        <taxon>Eukaryota</taxon>
        <taxon>Metazoa</taxon>
        <taxon>Spiralia</taxon>
        <taxon>Lophotrochozoa</taxon>
        <taxon>Mollusca</taxon>
        <taxon>Gastropoda</taxon>
        <taxon>Heterobranchia</taxon>
        <taxon>Euthyneura</taxon>
        <taxon>Panpulmonata</taxon>
        <taxon>Eupulmonata</taxon>
        <taxon>Stylommatophora</taxon>
        <taxon>Helicina</taxon>
        <taxon>Helicoidea</taxon>
        <taxon>Geomitridae</taxon>
        <taxon>Candidula</taxon>
    </lineage>
</organism>
<feature type="region of interest" description="Disordered" evidence="1">
    <location>
        <begin position="1"/>
        <end position="41"/>
    </location>
</feature>
<protein>
    <recommendedName>
        <fullName evidence="4">Centromere protein Q</fullName>
    </recommendedName>
</protein>
<accession>A0A8S3YXF8</accession>
<evidence type="ECO:0000313" key="3">
    <source>
        <dbReference type="Proteomes" id="UP000678393"/>
    </source>
</evidence>
<reference evidence="2" key="1">
    <citation type="submission" date="2021-04" db="EMBL/GenBank/DDBJ databases">
        <authorList>
            <consortium name="Molecular Ecology Group"/>
        </authorList>
    </citation>
    <scope>NUCLEOTIDE SEQUENCE</scope>
</reference>